<keyword evidence="2 4" id="KW-0807">Transducer</keyword>
<dbReference type="SMART" id="SM00283">
    <property type="entry name" value="MA"/>
    <property type="match status" value="1"/>
</dbReference>
<keyword evidence="5" id="KW-0812">Transmembrane</keyword>
<dbReference type="Pfam" id="PF00015">
    <property type="entry name" value="MCPsignal"/>
    <property type="match status" value="1"/>
</dbReference>
<feature type="transmembrane region" description="Helical" evidence="5">
    <location>
        <begin position="321"/>
        <end position="342"/>
    </location>
</feature>
<dbReference type="CDD" id="cd06225">
    <property type="entry name" value="HAMP"/>
    <property type="match status" value="1"/>
</dbReference>
<dbReference type="InterPro" id="IPR004089">
    <property type="entry name" value="MCPsignal_dom"/>
</dbReference>
<dbReference type="GO" id="GO:0016020">
    <property type="term" value="C:membrane"/>
    <property type="evidence" value="ECO:0007669"/>
    <property type="project" value="UniProtKB-SubCell"/>
</dbReference>
<protein>
    <submittedName>
        <fullName evidence="8">Methyl-accepting chemotaxis protein</fullName>
    </submittedName>
</protein>
<dbReference type="AlphaFoldDB" id="A0A918NDZ3"/>
<reference evidence="8" key="2">
    <citation type="submission" date="2020-09" db="EMBL/GenBank/DDBJ databases">
        <authorList>
            <person name="Sun Q."/>
            <person name="Kim S."/>
        </authorList>
    </citation>
    <scope>NUCLEOTIDE SEQUENCE</scope>
    <source>
        <strain evidence="8">KCTC 22169</strain>
    </source>
</reference>
<keyword evidence="5" id="KW-0472">Membrane</keyword>
<keyword evidence="9" id="KW-1185">Reference proteome</keyword>
<proteinExistence type="inferred from homology"/>
<keyword evidence="5" id="KW-1133">Transmembrane helix</keyword>
<accession>A0A918NDZ3</accession>
<evidence type="ECO:0000259" key="6">
    <source>
        <dbReference type="PROSITE" id="PS50111"/>
    </source>
</evidence>
<feature type="domain" description="Methyl-accepting transducer" evidence="6">
    <location>
        <begin position="400"/>
        <end position="636"/>
    </location>
</feature>
<comment type="subcellular location">
    <subcellularLocation>
        <location evidence="1">Membrane</location>
    </subcellularLocation>
</comment>
<dbReference type="GO" id="GO:0007165">
    <property type="term" value="P:signal transduction"/>
    <property type="evidence" value="ECO:0007669"/>
    <property type="project" value="UniProtKB-KW"/>
</dbReference>
<dbReference type="PANTHER" id="PTHR32089:SF120">
    <property type="entry name" value="METHYL-ACCEPTING CHEMOTAXIS PROTEIN TLPQ"/>
    <property type="match status" value="1"/>
</dbReference>
<dbReference type="Pfam" id="PF00672">
    <property type="entry name" value="HAMP"/>
    <property type="match status" value="1"/>
</dbReference>
<name>A0A918NDZ3_9GAMM</name>
<dbReference type="PROSITE" id="PS50885">
    <property type="entry name" value="HAMP"/>
    <property type="match status" value="1"/>
</dbReference>
<reference evidence="8" key="1">
    <citation type="journal article" date="2014" name="Int. J. Syst. Evol. Microbiol.">
        <title>Complete genome sequence of Corynebacterium casei LMG S-19264T (=DSM 44701T), isolated from a smear-ripened cheese.</title>
        <authorList>
            <consortium name="US DOE Joint Genome Institute (JGI-PGF)"/>
            <person name="Walter F."/>
            <person name="Albersmeier A."/>
            <person name="Kalinowski J."/>
            <person name="Ruckert C."/>
        </authorList>
    </citation>
    <scope>NUCLEOTIDE SEQUENCE</scope>
    <source>
        <strain evidence="8">KCTC 22169</strain>
    </source>
</reference>
<sequence length="672" mass="73259">MKLTVIMKTALGFGLILVLMIGISVTALTNQSSVGQLFRITTSEVVPQMQEAYRLVIGIQNANKAVSQHAAVSDNELLERYEQDFAASRKNVSATYQTLSEQLSGQPALSDNLKSSYDQVRSALDLGEQHLITRREVLATRQTFLQEYQSQGSRWLTFANDMKIVDRVLENLASQADSTSRQVGGDAKYVLDRIALIRSGVTGVGGLQTTQEVIDVQANLTKELEKIDVRMKRLADDNEIIHRYLSTYVELLQTAVTDENGTIPLYLASLQAQEKSSDELTRLADTVNQSVQSLTQLTQALSNEGLRLAEQVEAANTQATVTVVGVLTASLVIALGIMFSLIRSIRKPLKTITGLLAAVSDGDLSQKMTVRSNDEFSQIGRGINDLIDHTREIIVDIKKTSSEVGSVANQVTETTKSSSEKLLLQKDQSASIATAVSEMTSSASEISDNASNTLSQVKAVNGSASEGQQNMRNSNQVIQQLVDDLNHASEVVSTVQQESDNISQILNVIQGIAEQTNLLALNAAIEAARAGEQGRGFAVVADEVRSLASKTQSSTEEIYEMIERLQSRANNAVGLMTKNLERVDQLVASAEDTDQSIQTILSSLQHINDMSQHIAEGTASQQSVAEEVSRSIQEVAEISDAIYSNASQNVKTFERLNELVEHQNASVSRFRY</sequence>
<gene>
    <name evidence="8" type="ORF">GCM10007392_36680</name>
</gene>
<evidence type="ECO:0000256" key="1">
    <source>
        <dbReference type="ARBA" id="ARBA00004370"/>
    </source>
</evidence>
<evidence type="ECO:0000256" key="2">
    <source>
        <dbReference type="ARBA" id="ARBA00023224"/>
    </source>
</evidence>
<dbReference type="Gene3D" id="1.10.287.950">
    <property type="entry name" value="Methyl-accepting chemotaxis protein"/>
    <property type="match status" value="1"/>
</dbReference>
<dbReference type="GO" id="GO:0006935">
    <property type="term" value="P:chemotaxis"/>
    <property type="evidence" value="ECO:0007669"/>
    <property type="project" value="UniProtKB-ARBA"/>
</dbReference>
<organism evidence="8 9">
    <name type="scientific">Saccharospirillum salsuginis</name>
    <dbReference type="NCBI Taxonomy" id="418750"/>
    <lineage>
        <taxon>Bacteria</taxon>
        <taxon>Pseudomonadati</taxon>
        <taxon>Pseudomonadota</taxon>
        <taxon>Gammaproteobacteria</taxon>
        <taxon>Oceanospirillales</taxon>
        <taxon>Saccharospirillaceae</taxon>
        <taxon>Saccharospirillum</taxon>
    </lineage>
</organism>
<evidence type="ECO:0000256" key="5">
    <source>
        <dbReference type="SAM" id="Phobius"/>
    </source>
</evidence>
<feature type="domain" description="HAMP" evidence="7">
    <location>
        <begin position="343"/>
        <end position="395"/>
    </location>
</feature>
<dbReference type="PROSITE" id="PS50111">
    <property type="entry name" value="CHEMOTAXIS_TRANSDUC_2"/>
    <property type="match status" value="1"/>
</dbReference>
<dbReference type="FunFam" id="1.10.287.950:FF:000001">
    <property type="entry name" value="Methyl-accepting chemotaxis sensory transducer"/>
    <property type="match status" value="1"/>
</dbReference>
<dbReference type="SMART" id="SM00304">
    <property type="entry name" value="HAMP"/>
    <property type="match status" value="2"/>
</dbReference>
<dbReference type="InterPro" id="IPR003660">
    <property type="entry name" value="HAMP_dom"/>
</dbReference>
<comment type="similarity">
    <text evidence="3">Belongs to the methyl-accepting chemotaxis (MCP) protein family.</text>
</comment>
<dbReference type="EMBL" id="BMXR01000009">
    <property type="protein sequence ID" value="GGX65472.1"/>
    <property type="molecule type" value="Genomic_DNA"/>
</dbReference>
<evidence type="ECO:0000313" key="9">
    <source>
        <dbReference type="Proteomes" id="UP000626148"/>
    </source>
</evidence>
<evidence type="ECO:0000313" key="8">
    <source>
        <dbReference type="EMBL" id="GGX65472.1"/>
    </source>
</evidence>
<dbReference type="CDD" id="cd11386">
    <property type="entry name" value="MCP_signal"/>
    <property type="match status" value="1"/>
</dbReference>
<dbReference type="PANTHER" id="PTHR32089">
    <property type="entry name" value="METHYL-ACCEPTING CHEMOTAXIS PROTEIN MCPB"/>
    <property type="match status" value="1"/>
</dbReference>
<evidence type="ECO:0000256" key="3">
    <source>
        <dbReference type="ARBA" id="ARBA00029447"/>
    </source>
</evidence>
<evidence type="ECO:0000256" key="4">
    <source>
        <dbReference type="PROSITE-ProRule" id="PRU00284"/>
    </source>
</evidence>
<dbReference type="SUPFAM" id="SSF58104">
    <property type="entry name" value="Methyl-accepting chemotaxis protein (MCP) signaling domain"/>
    <property type="match status" value="1"/>
</dbReference>
<evidence type="ECO:0000259" key="7">
    <source>
        <dbReference type="PROSITE" id="PS50885"/>
    </source>
</evidence>
<dbReference type="Proteomes" id="UP000626148">
    <property type="component" value="Unassembled WGS sequence"/>
</dbReference>
<comment type="caution">
    <text evidence="8">The sequence shown here is derived from an EMBL/GenBank/DDBJ whole genome shotgun (WGS) entry which is preliminary data.</text>
</comment>
<dbReference type="RefSeq" id="WP_189611381.1">
    <property type="nucleotide sequence ID" value="NZ_BMXR01000009.1"/>
</dbReference>